<reference evidence="1 2" key="1">
    <citation type="submission" date="2016-11" db="EMBL/GenBank/DDBJ databases">
        <authorList>
            <person name="Jaros S."/>
            <person name="Januszkiewicz K."/>
            <person name="Wedrychowicz H."/>
        </authorList>
    </citation>
    <scope>NUCLEOTIDE SEQUENCE [LARGE SCALE GENOMIC DNA]</scope>
    <source>
        <strain evidence="1 2">DSM 26897</strain>
    </source>
</reference>
<gene>
    <name evidence="1" type="ORF">SAMN05444008_11248</name>
</gene>
<protein>
    <submittedName>
        <fullName evidence="1">Uncharacterized protein</fullName>
    </submittedName>
</protein>
<organism evidence="1 2">
    <name type="scientific">Cnuella takakiae</name>
    <dbReference type="NCBI Taxonomy" id="1302690"/>
    <lineage>
        <taxon>Bacteria</taxon>
        <taxon>Pseudomonadati</taxon>
        <taxon>Bacteroidota</taxon>
        <taxon>Chitinophagia</taxon>
        <taxon>Chitinophagales</taxon>
        <taxon>Chitinophagaceae</taxon>
        <taxon>Cnuella</taxon>
    </lineage>
</organism>
<name>A0A1M5EHZ3_9BACT</name>
<dbReference type="Gene3D" id="3.50.50.60">
    <property type="entry name" value="FAD/NAD(P)-binding domain"/>
    <property type="match status" value="1"/>
</dbReference>
<proteinExistence type="predicted"/>
<keyword evidence="2" id="KW-1185">Reference proteome</keyword>
<dbReference type="InterPro" id="IPR036188">
    <property type="entry name" value="FAD/NAD-bd_sf"/>
</dbReference>
<dbReference type="SUPFAM" id="SSF51905">
    <property type="entry name" value="FAD/NAD(P)-binding domain"/>
    <property type="match status" value="1"/>
</dbReference>
<sequence length="184" mass="20786">MVLVGWHMPILFKQSAVSSTKPALFLLVRVFEANSYPCGKLPQFEHDGFLFDAGPSLFTMPQLTDELFQLAGKNPKDYFRTGGLILRTITFLPMAPFLMPLPMKRSLQHVKDLQEILQVFYGNKPTAKNYCLTNFSTWLPLGVSRRRKYWPAGSADASSWNCRPPACLPVYSTDPFTSKMVACI</sequence>
<evidence type="ECO:0000313" key="1">
    <source>
        <dbReference type="EMBL" id="SHF78671.1"/>
    </source>
</evidence>
<dbReference type="EMBL" id="FQUO01000012">
    <property type="protein sequence ID" value="SHF78671.1"/>
    <property type="molecule type" value="Genomic_DNA"/>
</dbReference>
<dbReference type="Proteomes" id="UP000184368">
    <property type="component" value="Unassembled WGS sequence"/>
</dbReference>
<accession>A0A1M5EHZ3</accession>
<evidence type="ECO:0000313" key="2">
    <source>
        <dbReference type="Proteomes" id="UP000184368"/>
    </source>
</evidence>
<dbReference type="AlphaFoldDB" id="A0A1M5EHZ3"/>